<dbReference type="InterPro" id="IPR021306">
    <property type="entry name" value="DUF2878"/>
</dbReference>
<feature type="transmembrane region" description="Helical" evidence="1">
    <location>
        <begin position="104"/>
        <end position="123"/>
    </location>
</feature>
<keyword evidence="1" id="KW-1133">Transmembrane helix</keyword>
<reference evidence="2 3" key="1">
    <citation type="submission" date="2021-03" db="EMBL/GenBank/DDBJ databases">
        <title>Five novel Rahnella species.</title>
        <authorList>
            <person name="Brady C."/>
            <person name="Asselin J."/>
            <person name="Beer S."/>
            <person name="Bruberg M.B."/>
            <person name="Crampton B."/>
            <person name="Venter S."/>
            <person name="Arnold D."/>
            <person name="Denman S."/>
        </authorList>
    </citation>
    <scope>NUCLEOTIDE SEQUENCE [LARGE SCALE GENOMIC DNA]</scope>
    <source>
        <strain evidence="2 3">L72c</strain>
    </source>
</reference>
<dbReference type="EMBL" id="JAFMOU010000072">
    <property type="protein sequence ID" value="MBU9837565.1"/>
    <property type="molecule type" value="Genomic_DNA"/>
</dbReference>
<keyword evidence="3" id="KW-1185">Reference proteome</keyword>
<feature type="transmembrane region" description="Helical" evidence="1">
    <location>
        <begin position="78"/>
        <end position="97"/>
    </location>
</feature>
<evidence type="ECO:0000256" key="1">
    <source>
        <dbReference type="SAM" id="Phobius"/>
    </source>
</evidence>
<name>A0ABS6L784_9GAMM</name>
<feature type="transmembrane region" description="Helical" evidence="1">
    <location>
        <begin position="48"/>
        <end position="72"/>
    </location>
</feature>
<gene>
    <name evidence="2" type="ORF">J1786_22470</name>
</gene>
<feature type="transmembrane region" description="Helical" evidence="1">
    <location>
        <begin position="135"/>
        <end position="158"/>
    </location>
</feature>
<accession>A0ABS6L784</accession>
<dbReference type="Proteomes" id="UP000699865">
    <property type="component" value="Unassembled WGS sequence"/>
</dbReference>
<evidence type="ECO:0000313" key="3">
    <source>
        <dbReference type="Proteomes" id="UP000699865"/>
    </source>
</evidence>
<protein>
    <submittedName>
        <fullName evidence="2">DUF2878 domain-containing protein</fullName>
    </submittedName>
</protein>
<organism evidence="2 3">
    <name type="scientific">Rahnella perminowiae</name>
    <dbReference type="NCBI Taxonomy" id="2816244"/>
    <lineage>
        <taxon>Bacteria</taxon>
        <taxon>Pseudomonadati</taxon>
        <taxon>Pseudomonadota</taxon>
        <taxon>Gammaproteobacteria</taxon>
        <taxon>Enterobacterales</taxon>
        <taxon>Yersiniaceae</taxon>
        <taxon>Rahnella</taxon>
    </lineage>
</organism>
<feature type="transmembrane region" description="Helical" evidence="1">
    <location>
        <begin position="20"/>
        <end position="41"/>
    </location>
</feature>
<evidence type="ECO:0000313" key="2">
    <source>
        <dbReference type="EMBL" id="MBU9837565.1"/>
    </source>
</evidence>
<keyword evidence="1" id="KW-0472">Membrane</keyword>
<keyword evidence="1" id="KW-0812">Transmembrane</keyword>
<dbReference type="Pfam" id="PF11086">
    <property type="entry name" value="DUF2878"/>
    <property type="match status" value="1"/>
</dbReference>
<sequence>MKSLRFWLLTLGFDVWWTLAVWGRGRFILFLLLSSFLMLAFTPAKRRLWVAVACTLGIIMDSLWCILGLFEFTGSSAVPPWMMALWLGFSAWWLWLLSNLRLTWYWLIPLGAVSGPLAYYLGMQLGAMQLLATPVYVWLLLATGWAIFLPLISLPVLLSHNTGRKTR</sequence>
<dbReference type="RefSeq" id="WP_129951900.1">
    <property type="nucleotide sequence ID" value="NZ_JAFMOS010000591.1"/>
</dbReference>
<proteinExistence type="predicted"/>
<comment type="caution">
    <text evidence="2">The sequence shown here is derived from an EMBL/GenBank/DDBJ whole genome shotgun (WGS) entry which is preliminary data.</text>
</comment>